<name>A0AAD8IA87_9APIA</name>
<sequence>MSNSLLAAKTIPETFAAVGLFIKLSFTLVIKAPVDGTGWVLVNIGRSIGALITNVKLSLINNPTAANVFGVVFAANSVPVDCQLSVRVSLRVSLIINGDPHTPVLKFDPIDEGVVAQFIPNEKEAKNQIEVTWGVGADVAPIYDIDFIYQRKIKLWSADDKSFMVEEAVALEFHPLRDMIKQSSSKELEYHISGITGKILLEVIKYFRSRVHRDSYSTCFTDGYFEQHDLVTLFNLIQDFE</sequence>
<dbReference type="EMBL" id="JAUIZM010000005">
    <property type="protein sequence ID" value="KAK1381876.1"/>
    <property type="molecule type" value="Genomic_DNA"/>
</dbReference>
<comment type="caution">
    <text evidence="3">The sequence shown here is derived from an EMBL/GenBank/DDBJ whole genome shotgun (WGS) entry which is preliminary data.</text>
</comment>
<dbReference type="AlphaFoldDB" id="A0AAD8IA87"/>
<reference evidence="3" key="1">
    <citation type="submission" date="2023-02" db="EMBL/GenBank/DDBJ databases">
        <title>Genome of toxic invasive species Heracleum sosnowskyi carries increased number of genes despite the absence of recent whole-genome duplications.</title>
        <authorList>
            <person name="Schelkunov M."/>
            <person name="Shtratnikova V."/>
            <person name="Makarenko M."/>
            <person name="Klepikova A."/>
            <person name="Omelchenko D."/>
            <person name="Novikova G."/>
            <person name="Obukhova E."/>
            <person name="Bogdanov V."/>
            <person name="Penin A."/>
            <person name="Logacheva M."/>
        </authorList>
    </citation>
    <scope>NUCLEOTIDE SEQUENCE</scope>
    <source>
        <strain evidence="3">Hsosn_3</strain>
        <tissue evidence="3">Leaf</tissue>
    </source>
</reference>
<protein>
    <recommendedName>
        <fullName evidence="2">SKP1 component POZ domain-containing protein</fullName>
    </recommendedName>
</protein>
<dbReference type="Gene3D" id="3.30.710.10">
    <property type="entry name" value="Potassium Channel Kv1.1, Chain A"/>
    <property type="match status" value="1"/>
</dbReference>
<evidence type="ECO:0000256" key="1">
    <source>
        <dbReference type="ARBA" id="ARBA00004906"/>
    </source>
</evidence>
<organism evidence="3 4">
    <name type="scientific">Heracleum sosnowskyi</name>
    <dbReference type="NCBI Taxonomy" id="360622"/>
    <lineage>
        <taxon>Eukaryota</taxon>
        <taxon>Viridiplantae</taxon>
        <taxon>Streptophyta</taxon>
        <taxon>Embryophyta</taxon>
        <taxon>Tracheophyta</taxon>
        <taxon>Spermatophyta</taxon>
        <taxon>Magnoliopsida</taxon>
        <taxon>eudicotyledons</taxon>
        <taxon>Gunneridae</taxon>
        <taxon>Pentapetalae</taxon>
        <taxon>asterids</taxon>
        <taxon>campanulids</taxon>
        <taxon>Apiales</taxon>
        <taxon>Apiaceae</taxon>
        <taxon>Apioideae</taxon>
        <taxon>apioid superclade</taxon>
        <taxon>Tordylieae</taxon>
        <taxon>Tordyliinae</taxon>
        <taxon>Heracleum</taxon>
    </lineage>
</organism>
<evidence type="ECO:0000313" key="4">
    <source>
        <dbReference type="Proteomes" id="UP001237642"/>
    </source>
</evidence>
<dbReference type="GO" id="GO:0006511">
    <property type="term" value="P:ubiquitin-dependent protein catabolic process"/>
    <property type="evidence" value="ECO:0007669"/>
    <property type="project" value="InterPro"/>
</dbReference>
<accession>A0AAD8IA87</accession>
<evidence type="ECO:0000313" key="3">
    <source>
        <dbReference type="EMBL" id="KAK1381876.1"/>
    </source>
</evidence>
<comment type="pathway">
    <text evidence="1">Protein modification; protein ubiquitination.</text>
</comment>
<evidence type="ECO:0000259" key="2">
    <source>
        <dbReference type="Pfam" id="PF03931"/>
    </source>
</evidence>
<gene>
    <name evidence="3" type="ORF">POM88_019611</name>
</gene>
<dbReference type="Proteomes" id="UP001237642">
    <property type="component" value="Unassembled WGS sequence"/>
</dbReference>
<keyword evidence="4" id="KW-1185">Reference proteome</keyword>
<reference evidence="3" key="2">
    <citation type="submission" date="2023-05" db="EMBL/GenBank/DDBJ databases">
        <authorList>
            <person name="Schelkunov M.I."/>
        </authorList>
    </citation>
    <scope>NUCLEOTIDE SEQUENCE</scope>
    <source>
        <strain evidence="3">Hsosn_3</strain>
        <tissue evidence="3">Leaf</tissue>
    </source>
</reference>
<proteinExistence type="predicted"/>
<dbReference type="Pfam" id="PF03931">
    <property type="entry name" value="Skp1_POZ"/>
    <property type="match status" value="1"/>
</dbReference>
<dbReference type="InterPro" id="IPR011333">
    <property type="entry name" value="SKP1/BTB/POZ_sf"/>
</dbReference>
<feature type="domain" description="SKP1 component POZ" evidence="2">
    <location>
        <begin position="152"/>
        <end position="208"/>
    </location>
</feature>
<dbReference type="InterPro" id="IPR016073">
    <property type="entry name" value="Skp1_comp_POZ"/>
</dbReference>
<dbReference type="SUPFAM" id="SSF54695">
    <property type="entry name" value="POZ domain"/>
    <property type="match status" value="1"/>
</dbReference>